<keyword evidence="3" id="KW-1185">Reference proteome</keyword>
<organism evidence="2 3">
    <name type="scientific">Solanum tuberosum</name>
    <name type="common">Potato</name>
    <dbReference type="NCBI Taxonomy" id="4113"/>
    <lineage>
        <taxon>Eukaryota</taxon>
        <taxon>Viridiplantae</taxon>
        <taxon>Streptophyta</taxon>
        <taxon>Embryophyta</taxon>
        <taxon>Tracheophyta</taxon>
        <taxon>Spermatophyta</taxon>
        <taxon>Magnoliopsida</taxon>
        <taxon>eudicotyledons</taxon>
        <taxon>Gunneridae</taxon>
        <taxon>Pentapetalae</taxon>
        <taxon>asterids</taxon>
        <taxon>lamiids</taxon>
        <taxon>Solanales</taxon>
        <taxon>Solanaceae</taxon>
        <taxon>Solanoideae</taxon>
        <taxon>Solaneae</taxon>
        <taxon>Solanum</taxon>
    </lineage>
</organism>
<proteinExistence type="predicted"/>
<dbReference type="PaxDb" id="4113-PGSC0003DMT400088316"/>
<reference evidence="3" key="1">
    <citation type="journal article" date="2011" name="Nature">
        <title>Genome sequence and analysis of the tuber crop potato.</title>
        <authorList>
            <consortium name="The Potato Genome Sequencing Consortium"/>
        </authorList>
    </citation>
    <scope>NUCLEOTIDE SEQUENCE [LARGE SCALE GENOMIC DNA]</scope>
    <source>
        <strain evidence="3">cv. DM1-3 516 R44</strain>
    </source>
</reference>
<feature type="region of interest" description="Disordered" evidence="1">
    <location>
        <begin position="83"/>
        <end position="105"/>
    </location>
</feature>
<dbReference type="AlphaFoldDB" id="M1DFP7"/>
<evidence type="ECO:0000313" key="2">
    <source>
        <dbReference type="EnsemblPlants" id="PGSC0003DMT400088316"/>
    </source>
</evidence>
<name>M1DFP7_SOLTU</name>
<evidence type="ECO:0000256" key="1">
    <source>
        <dbReference type="SAM" id="MobiDB-lite"/>
    </source>
</evidence>
<evidence type="ECO:0000313" key="3">
    <source>
        <dbReference type="Proteomes" id="UP000011115"/>
    </source>
</evidence>
<protein>
    <recommendedName>
        <fullName evidence="4">Integrase core domain containing protein</fullName>
    </recommendedName>
</protein>
<feature type="region of interest" description="Disordered" evidence="1">
    <location>
        <begin position="136"/>
        <end position="157"/>
    </location>
</feature>
<feature type="region of interest" description="Disordered" evidence="1">
    <location>
        <begin position="195"/>
        <end position="220"/>
    </location>
</feature>
<feature type="compositionally biased region" description="Basic and acidic residues" evidence="1">
    <location>
        <begin position="83"/>
        <end position="94"/>
    </location>
</feature>
<dbReference type="InParanoid" id="M1DFP7"/>
<dbReference type="Gramene" id="PGSC0003DMT400088316">
    <property type="protein sequence ID" value="PGSC0003DMT400088316"/>
    <property type="gene ID" value="PGSC0003DMG400037887"/>
</dbReference>
<feature type="compositionally biased region" description="Polar residues" evidence="1">
    <location>
        <begin position="204"/>
        <end position="220"/>
    </location>
</feature>
<dbReference type="HOGENOM" id="CLU_029307_7_0_1"/>
<dbReference type="EnsemblPlants" id="PGSC0003DMT400088316">
    <property type="protein sequence ID" value="PGSC0003DMT400088316"/>
    <property type="gene ID" value="PGSC0003DMG400037887"/>
</dbReference>
<reference evidence="2" key="2">
    <citation type="submission" date="2015-06" db="UniProtKB">
        <authorList>
            <consortium name="EnsemblPlants"/>
        </authorList>
    </citation>
    <scope>IDENTIFICATION</scope>
    <source>
        <strain evidence="2">DM1-3 516 R44</strain>
    </source>
</reference>
<feature type="compositionally biased region" description="Basic and acidic residues" evidence="1">
    <location>
        <begin position="136"/>
        <end position="145"/>
    </location>
</feature>
<dbReference type="Proteomes" id="UP000011115">
    <property type="component" value="Unassembled WGS sequence"/>
</dbReference>
<accession>M1DFP7</accession>
<sequence>MEVWRLNEKVQISEQQVQSANRQIIRQLRTRLPLDSTPSCIRVCKTRWDQEAIGKLPTISAIVRKTVVWTLTLTEGPVKLDESSAHSVTHRDGWPSKLLSPNRRKLDSHSAKDFVDMARPKVAGRNMPLRHIREQQFRRTARSENKTASSKRRMPIDPNVPSWARGFSNTIHTFVEAHELDNMIEANIVVEAEAERKENENQKQNDNTLGTDAQTNGATA</sequence>
<evidence type="ECO:0008006" key="4">
    <source>
        <dbReference type="Google" id="ProtNLM"/>
    </source>
</evidence>